<gene>
    <name evidence="2" type="ORF">Vbra_13729</name>
</gene>
<keyword evidence="1" id="KW-0732">Signal</keyword>
<organism evidence="2 3">
    <name type="scientific">Vitrella brassicaformis (strain CCMP3155)</name>
    <dbReference type="NCBI Taxonomy" id="1169540"/>
    <lineage>
        <taxon>Eukaryota</taxon>
        <taxon>Sar</taxon>
        <taxon>Alveolata</taxon>
        <taxon>Colpodellida</taxon>
        <taxon>Vitrellaceae</taxon>
        <taxon>Vitrella</taxon>
    </lineage>
</organism>
<dbReference type="PhylomeDB" id="A0A0G4EVM2"/>
<name>A0A0G4EVM2_VITBC</name>
<proteinExistence type="predicted"/>
<keyword evidence="3" id="KW-1185">Reference proteome</keyword>
<feature type="chain" id="PRO_5005187685" evidence="1">
    <location>
        <begin position="20"/>
        <end position="228"/>
    </location>
</feature>
<dbReference type="EMBL" id="CDMY01000333">
    <property type="protein sequence ID" value="CEM02692.1"/>
    <property type="molecule type" value="Genomic_DNA"/>
</dbReference>
<dbReference type="InParanoid" id="A0A0G4EVM2"/>
<reference evidence="2 3" key="1">
    <citation type="submission" date="2014-11" db="EMBL/GenBank/DDBJ databases">
        <authorList>
            <person name="Zhu J."/>
            <person name="Qi W."/>
            <person name="Song R."/>
        </authorList>
    </citation>
    <scope>NUCLEOTIDE SEQUENCE [LARGE SCALE GENOMIC DNA]</scope>
</reference>
<accession>A0A0G4EVM2</accession>
<sequence>MWCCRLLVVILGIASLCRYECAPTASSNAKDLSGVLRRVDTANEKGPPARMERDPCPVLERFNATLDAGGSREIAYVDLDDLRSQGFLAAVVASNTLSRLLYDDASLFASVDGEIIGESREPSSGFILYEDLISVSTQSGSLLEAKVVNEDEFNELHVDVIVFADDAKCEQPVPRACPILETFNGTGESGDSVAITSIDLDKMRNGGFAATVITLEPSVGTIDTFVDG</sequence>
<feature type="signal peptide" evidence="1">
    <location>
        <begin position="1"/>
        <end position="19"/>
    </location>
</feature>
<protein>
    <submittedName>
        <fullName evidence="2">Uncharacterized protein</fullName>
    </submittedName>
</protein>
<evidence type="ECO:0000313" key="2">
    <source>
        <dbReference type="EMBL" id="CEM02692.1"/>
    </source>
</evidence>
<dbReference type="Proteomes" id="UP000041254">
    <property type="component" value="Unassembled WGS sequence"/>
</dbReference>
<dbReference type="VEuPathDB" id="CryptoDB:Vbra_13729"/>
<evidence type="ECO:0000313" key="3">
    <source>
        <dbReference type="Proteomes" id="UP000041254"/>
    </source>
</evidence>
<evidence type="ECO:0000256" key="1">
    <source>
        <dbReference type="SAM" id="SignalP"/>
    </source>
</evidence>
<dbReference type="AlphaFoldDB" id="A0A0G4EVM2"/>